<proteinExistence type="inferred from homology"/>
<organism evidence="4">
    <name type="scientific">Anopheles sinensis</name>
    <name type="common">Mosquito</name>
    <dbReference type="NCBI Taxonomy" id="74873"/>
    <lineage>
        <taxon>Eukaryota</taxon>
        <taxon>Metazoa</taxon>
        <taxon>Ecdysozoa</taxon>
        <taxon>Arthropoda</taxon>
        <taxon>Hexapoda</taxon>
        <taxon>Insecta</taxon>
        <taxon>Pterygota</taxon>
        <taxon>Neoptera</taxon>
        <taxon>Endopterygota</taxon>
        <taxon>Diptera</taxon>
        <taxon>Nematocera</taxon>
        <taxon>Culicoidea</taxon>
        <taxon>Culicidae</taxon>
        <taxon>Anophelinae</taxon>
        <taxon>Anopheles</taxon>
    </lineage>
</organism>
<dbReference type="UniPathway" id="UPA00988"/>
<evidence type="ECO:0000313" key="6">
    <source>
        <dbReference type="Proteomes" id="UP000030765"/>
    </source>
</evidence>
<reference evidence="4 6" key="1">
    <citation type="journal article" date="2014" name="BMC Genomics">
        <title>Genome sequence of Anopheles sinensis provides insight into genetics basis of mosquito competence for malaria parasites.</title>
        <authorList>
            <person name="Zhou D."/>
            <person name="Zhang D."/>
            <person name="Ding G."/>
            <person name="Shi L."/>
            <person name="Hou Q."/>
            <person name="Ye Y."/>
            <person name="Xu Y."/>
            <person name="Zhou H."/>
            <person name="Xiong C."/>
            <person name="Li S."/>
            <person name="Yu J."/>
            <person name="Hong S."/>
            <person name="Yu X."/>
            <person name="Zou P."/>
            <person name="Chen C."/>
            <person name="Chang X."/>
            <person name="Wang W."/>
            <person name="Lv Y."/>
            <person name="Sun Y."/>
            <person name="Ma L."/>
            <person name="Shen B."/>
            <person name="Zhu C."/>
        </authorList>
    </citation>
    <scope>NUCLEOTIDE SEQUENCE [LARGE SCALE GENOMIC DNA]</scope>
</reference>
<dbReference type="Proteomes" id="UP000030765">
    <property type="component" value="Unassembled WGS sequence"/>
</dbReference>
<evidence type="ECO:0000256" key="2">
    <source>
        <dbReference type="ARBA" id="ARBA00008837"/>
    </source>
</evidence>
<dbReference type="GO" id="GO:0033588">
    <property type="term" value="C:elongator holoenzyme complex"/>
    <property type="evidence" value="ECO:0007669"/>
    <property type="project" value="InterPro"/>
</dbReference>
<evidence type="ECO:0000313" key="4">
    <source>
        <dbReference type="EMBL" id="KFB46678.1"/>
    </source>
</evidence>
<dbReference type="EnsemblMetazoa" id="ASIC014700-RA">
    <property type="protein sequence ID" value="ASIC014700-PA"/>
    <property type="gene ID" value="ASIC014700"/>
</dbReference>
<dbReference type="GO" id="GO:0002098">
    <property type="term" value="P:tRNA wobble uridine modification"/>
    <property type="evidence" value="ECO:0007669"/>
    <property type="project" value="InterPro"/>
</dbReference>
<dbReference type="STRING" id="74873.A0A084W8Y4"/>
<protein>
    <recommendedName>
        <fullName evidence="3">Elongator complex protein 6</fullName>
    </recommendedName>
</protein>
<sequence length="251" mass="27999">MSHRNMFDCGLALPSDQRRVSLVQERSGVDGGFLLVQLIASHLREDPQNAVLMFASHHTAAHYIGAAQKLTFNARSYIESGKLQLVDVNAELYARCPKLEHTQLLTLLRNRVRDIPDQSNTVVIVDDLSFYTIMDPSAGAEDSVIDFVEELIDKSQPGIGHVVLKVNAAECYERLCATLADRATISILLEPLPSGSFREVDGRMTVHEWRKAEHQSSSDLVLPKVRCNLLYKVGDRQVQTFVPGEFGIKNL</sequence>
<dbReference type="PANTHER" id="PTHR16184">
    <property type="entry name" value="ELONGATOR COMPLEX PROTEIN 6"/>
    <property type="match status" value="1"/>
</dbReference>
<dbReference type="Gene3D" id="3.40.50.300">
    <property type="entry name" value="P-loop containing nucleotide triphosphate hydrolases"/>
    <property type="match status" value="1"/>
</dbReference>
<evidence type="ECO:0000256" key="1">
    <source>
        <dbReference type="ARBA" id="ARBA00005043"/>
    </source>
</evidence>
<dbReference type="AlphaFoldDB" id="A0A084W8Y4"/>
<dbReference type="InterPro" id="IPR018627">
    <property type="entry name" value="ELP6"/>
</dbReference>
<name>A0A084W8Y4_ANOSI</name>
<keyword evidence="6" id="KW-1185">Reference proteome</keyword>
<dbReference type="PANTHER" id="PTHR16184:SF6">
    <property type="entry name" value="ELONGATOR COMPLEX PROTEIN 6"/>
    <property type="match status" value="1"/>
</dbReference>
<evidence type="ECO:0000313" key="5">
    <source>
        <dbReference type="EnsemblMetazoa" id="ASIC014700-PA"/>
    </source>
</evidence>
<comment type="pathway">
    <text evidence="1">tRNA modification; 5-methoxycarbonylmethyl-2-thiouridine-tRNA biosynthesis.</text>
</comment>
<comment type="similarity">
    <text evidence="2">Belongs to the ELP6 family.</text>
</comment>
<dbReference type="VEuPathDB" id="VectorBase:ASIC014700"/>
<gene>
    <name evidence="4" type="ORF">ZHAS_00014700</name>
</gene>
<accession>A0A084W8Y4</accession>
<dbReference type="OrthoDB" id="9995306at2759"/>
<evidence type="ECO:0000256" key="3">
    <source>
        <dbReference type="ARBA" id="ARBA00020263"/>
    </source>
</evidence>
<reference evidence="5" key="2">
    <citation type="submission" date="2020-05" db="UniProtKB">
        <authorList>
            <consortium name="EnsemblMetazoa"/>
        </authorList>
    </citation>
    <scope>IDENTIFICATION</scope>
</reference>
<dbReference type="EMBL" id="KE525320">
    <property type="protein sequence ID" value="KFB46678.1"/>
    <property type="molecule type" value="Genomic_DNA"/>
</dbReference>
<dbReference type="InterPro" id="IPR027417">
    <property type="entry name" value="P-loop_NTPase"/>
</dbReference>
<dbReference type="VEuPathDB" id="VectorBase:ASIS002767"/>
<dbReference type="OMA" id="MFASHHT"/>
<dbReference type="EMBL" id="ATLV01021530">
    <property type="status" value="NOT_ANNOTATED_CDS"/>
    <property type="molecule type" value="Genomic_DNA"/>
</dbReference>